<dbReference type="SUPFAM" id="SSF50891">
    <property type="entry name" value="Cyclophilin-like"/>
    <property type="match status" value="1"/>
</dbReference>
<dbReference type="EC" id="3.5.1.54" evidence="5"/>
<feature type="domain" description="Carboxyltransferase" evidence="4">
    <location>
        <begin position="26"/>
        <end position="313"/>
    </location>
</feature>
<keyword evidence="3" id="KW-0067">ATP-binding</keyword>
<dbReference type="NCBIfam" id="TIGR00724">
    <property type="entry name" value="urea_amlyse_rel"/>
    <property type="match status" value="1"/>
</dbReference>
<organism evidence="5 6">
    <name type="scientific">Novispirillum itersonii</name>
    <name type="common">Aquaspirillum itersonii</name>
    <dbReference type="NCBI Taxonomy" id="189"/>
    <lineage>
        <taxon>Bacteria</taxon>
        <taxon>Pseudomonadati</taxon>
        <taxon>Pseudomonadota</taxon>
        <taxon>Alphaproteobacteria</taxon>
        <taxon>Rhodospirillales</taxon>
        <taxon>Novispirillaceae</taxon>
        <taxon>Novispirillum</taxon>
    </lineage>
</organism>
<dbReference type="InterPro" id="IPR029000">
    <property type="entry name" value="Cyclophilin-like_dom_sf"/>
</dbReference>
<name>A0A7W9ZE59_NOVIT</name>
<dbReference type="InterPro" id="IPR003778">
    <property type="entry name" value="CT_A_B"/>
</dbReference>
<protein>
    <submittedName>
        <fullName evidence="5">Allophanate hydrolase</fullName>
        <ecNumber evidence="5">3.5.1.54</ecNumber>
    </submittedName>
</protein>
<keyword evidence="1" id="KW-0547">Nucleotide-binding</keyword>
<keyword evidence="6" id="KW-1185">Reference proteome</keyword>
<evidence type="ECO:0000259" key="4">
    <source>
        <dbReference type="SMART" id="SM00797"/>
    </source>
</evidence>
<dbReference type="EMBL" id="JACIIX010000002">
    <property type="protein sequence ID" value="MBB6209585.1"/>
    <property type="molecule type" value="Genomic_DNA"/>
</dbReference>
<dbReference type="RefSeq" id="WP_184261964.1">
    <property type="nucleotide sequence ID" value="NZ_JACIIX010000002.1"/>
</dbReference>
<sequence>MSRSLQIVSPGALSLIQDGGAIRSRALGVPVAGCLDRTALILTNALLGNPETVAVIEVRLTCPTLRASGGPVRIALSGTLCGHILAADDPENRREVRPWTAFTLSDGETLKLAAPERGGVGVIAVDGGVAVPEVLGSRSTQIKAGFGGFNGRPLQAGDALPLLPLTEELPRQSLSLPEGFDLGDGPIRVVAGPQEEYFTAEAYQTLTSTPFTVSREADRMGFRLEGTPLKHDPAKGSDIISDGIAPGAMQVPGSGLPIILMADAQTTGGYPKIATVISADLPRLANRVPGDSITFTLVTVEEAERAARALRTRLDAAIATIAPERRPGEIDLDALYSTNLVDGMVDMRLADHFPGHLYDE</sequence>
<dbReference type="InterPro" id="IPR052708">
    <property type="entry name" value="PxpC"/>
</dbReference>
<reference evidence="5 6" key="1">
    <citation type="submission" date="2020-08" db="EMBL/GenBank/DDBJ databases">
        <title>Genomic Encyclopedia of Type Strains, Phase IV (KMG-IV): sequencing the most valuable type-strain genomes for metagenomic binning, comparative biology and taxonomic classification.</title>
        <authorList>
            <person name="Goeker M."/>
        </authorList>
    </citation>
    <scope>NUCLEOTIDE SEQUENCE [LARGE SCALE GENOMIC DNA]</scope>
    <source>
        <strain evidence="5 6">DSM 11590</strain>
    </source>
</reference>
<dbReference type="Pfam" id="PF02626">
    <property type="entry name" value="CT_A_B"/>
    <property type="match status" value="1"/>
</dbReference>
<accession>A0A7W9ZE59</accession>
<dbReference type="GO" id="GO:0004039">
    <property type="term" value="F:allophanate hydrolase activity"/>
    <property type="evidence" value="ECO:0007669"/>
    <property type="project" value="UniProtKB-EC"/>
</dbReference>
<dbReference type="Gene3D" id="2.40.100.10">
    <property type="entry name" value="Cyclophilin-like"/>
    <property type="match status" value="1"/>
</dbReference>
<comment type="caution">
    <text evidence="5">The sequence shown here is derived from an EMBL/GenBank/DDBJ whole genome shotgun (WGS) entry which is preliminary data.</text>
</comment>
<keyword evidence="2 5" id="KW-0378">Hydrolase</keyword>
<evidence type="ECO:0000256" key="3">
    <source>
        <dbReference type="ARBA" id="ARBA00022840"/>
    </source>
</evidence>
<dbReference type="PANTHER" id="PTHR43309">
    <property type="entry name" value="5-OXOPROLINASE SUBUNIT C"/>
    <property type="match status" value="1"/>
</dbReference>
<evidence type="ECO:0000313" key="6">
    <source>
        <dbReference type="Proteomes" id="UP000544872"/>
    </source>
</evidence>
<proteinExistence type="predicted"/>
<evidence type="ECO:0000256" key="1">
    <source>
        <dbReference type="ARBA" id="ARBA00022741"/>
    </source>
</evidence>
<dbReference type="PANTHER" id="PTHR43309:SF3">
    <property type="entry name" value="5-OXOPROLINASE SUBUNIT C"/>
    <property type="match status" value="1"/>
</dbReference>
<evidence type="ECO:0000256" key="2">
    <source>
        <dbReference type="ARBA" id="ARBA00022801"/>
    </source>
</evidence>
<dbReference type="Proteomes" id="UP000544872">
    <property type="component" value="Unassembled WGS sequence"/>
</dbReference>
<evidence type="ECO:0000313" key="5">
    <source>
        <dbReference type="EMBL" id="MBB6209585.1"/>
    </source>
</evidence>
<dbReference type="SMART" id="SM00797">
    <property type="entry name" value="AHS2"/>
    <property type="match status" value="1"/>
</dbReference>
<dbReference type="GO" id="GO:0005524">
    <property type="term" value="F:ATP binding"/>
    <property type="evidence" value="ECO:0007669"/>
    <property type="project" value="UniProtKB-KW"/>
</dbReference>
<dbReference type="AlphaFoldDB" id="A0A7W9ZE59"/>
<gene>
    <name evidence="5" type="ORF">FHS48_000987</name>
</gene>